<keyword evidence="5 7" id="KW-1133">Transmembrane helix</keyword>
<name>A0A4U1CDP5_9SPHI</name>
<organism evidence="8 9">
    <name type="scientific">Pedobacter frigoris</name>
    <dbReference type="NCBI Taxonomy" id="2571272"/>
    <lineage>
        <taxon>Bacteria</taxon>
        <taxon>Pseudomonadati</taxon>
        <taxon>Bacteroidota</taxon>
        <taxon>Sphingobacteriia</taxon>
        <taxon>Sphingobacteriales</taxon>
        <taxon>Sphingobacteriaceae</taxon>
        <taxon>Pedobacter</taxon>
    </lineage>
</organism>
<dbReference type="InterPro" id="IPR032808">
    <property type="entry name" value="DoxX"/>
</dbReference>
<accession>A0A4U1CDP5</accession>
<dbReference type="InterPro" id="IPR051907">
    <property type="entry name" value="DoxX-like_oxidoreductase"/>
</dbReference>
<dbReference type="Proteomes" id="UP000307244">
    <property type="component" value="Unassembled WGS sequence"/>
</dbReference>
<dbReference type="RefSeq" id="WP_136837404.1">
    <property type="nucleotide sequence ID" value="NZ_SWBQ01000005.1"/>
</dbReference>
<keyword evidence="6 7" id="KW-0472">Membrane</keyword>
<feature type="transmembrane region" description="Helical" evidence="7">
    <location>
        <begin position="21"/>
        <end position="39"/>
    </location>
</feature>
<evidence type="ECO:0000256" key="3">
    <source>
        <dbReference type="ARBA" id="ARBA00022475"/>
    </source>
</evidence>
<evidence type="ECO:0000256" key="5">
    <source>
        <dbReference type="ARBA" id="ARBA00022989"/>
    </source>
</evidence>
<feature type="transmembrane region" description="Helical" evidence="7">
    <location>
        <begin position="59"/>
        <end position="80"/>
    </location>
</feature>
<dbReference type="EMBL" id="SWBQ01000005">
    <property type="protein sequence ID" value="TKC04411.1"/>
    <property type="molecule type" value="Genomic_DNA"/>
</dbReference>
<feature type="transmembrane region" description="Helical" evidence="7">
    <location>
        <begin position="117"/>
        <end position="139"/>
    </location>
</feature>
<gene>
    <name evidence="8" type="ORF">FA047_17670</name>
</gene>
<proteinExistence type="inferred from homology"/>
<dbReference type="Pfam" id="PF07681">
    <property type="entry name" value="DoxX"/>
    <property type="match status" value="1"/>
</dbReference>
<dbReference type="GO" id="GO:0005886">
    <property type="term" value="C:plasma membrane"/>
    <property type="evidence" value="ECO:0007669"/>
    <property type="project" value="UniProtKB-SubCell"/>
</dbReference>
<evidence type="ECO:0000256" key="7">
    <source>
        <dbReference type="SAM" id="Phobius"/>
    </source>
</evidence>
<reference evidence="8 9" key="1">
    <citation type="submission" date="2019-04" db="EMBL/GenBank/DDBJ databases">
        <title>Pedobacter sp. RP-3-15 sp. nov., isolated from Arctic soil.</title>
        <authorList>
            <person name="Dahal R.H."/>
            <person name="Kim D.-U."/>
        </authorList>
    </citation>
    <scope>NUCLEOTIDE SEQUENCE [LARGE SCALE GENOMIC DNA]</scope>
    <source>
        <strain evidence="8 9">RP-3-15</strain>
    </source>
</reference>
<protein>
    <submittedName>
        <fullName evidence="8">DoxX family protein</fullName>
    </submittedName>
</protein>
<comment type="subcellular location">
    <subcellularLocation>
        <location evidence="1">Cell membrane</location>
        <topology evidence="1">Multi-pass membrane protein</topology>
    </subcellularLocation>
</comment>
<dbReference type="PANTHER" id="PTHR33452:SF1">
    <property type="entry name" value="INNER MEMBRANE PROTEIN YPHA-RELATED"/>
    <property type="match status" value="1"/>
</dbReference>
<comment type="similarity">
    <text evidence="2">Belongs to the DoxX family.</text>
</comment>
<evidence type="ECO:0000313" key="9">
    <source>
        <dbReference type="Proteomes" id="UP000307244"/>
    </source>
</evidence>
<keyword evidence="4 7" id="KW-0812">Transmembrane</keyword>
<comment type="caution">
    <text evidence="8">The sequence shown here is derived from an EMBL/GenBank/DDBJ whole genome shotgun (WGS) entry which is preliminary data.</text>
</comment>
<dbReference type="OrthoDB" id="680764at2"/>
<dbReference type="PANTHER" id="PTHR33452">
    <property type="entry name" value="OXIDOREDUCTASE CATD-RELATED"/>
    <property type="match status" value="1"/>
</dbReference>
<keyword evidence="9" id="KW-1185">Reference proteome</keyword>
<feature type="transmembrane region" description="Helical" evidence="7">
    <location>
        <begin position="87"/>
        <end position="105"/>
    </location>
</feature>
<evidence type="ECO:0000313" key="8">
    <source>
        <dbReference type="EMBL" id="TKC04411.1"/>
    </source>
</evidence>
<evidence type="ECO:0000256" key="2">
    <source>
        <dbReference type="ARBA" id="ARBA00006679"/>
    </source>
</evidence>
<evidence type="ECO:0000256" key="4">
    <source>
        <dbReference type="ARBA" id="ARBA00022692"/>
    </source>
</evidence>
<evidence type="ECO:0000256" key="1">
    <source>
        <dbReference type="ARBA" id="ARBA00004651"/>
    </source>
</evidence>
<sequence>MTVIQKIEHWGDVHHAKWLDVIRIVLGILIFGKGIAIVSNTEVLQNLLLQNNVFGFSGMMASLAIHIVGFVHLVGGILIAIGLVTRFAVVIQIPILLCAVFFVNLSQGFSVLNSELWLSIIVLMLLVLFWVVGSGPYSVDQAMKRKQTIYR</sequence>
<keyword evidence="3" id="KW-1003">Cell membrane</keyword>
<dbReference type="AlphaFoldDB" id="A0A4U1CDP5"/>
<evidence type="ECO:0000256" key="6">
    <source>
        <dbReference type="ARBA" id="ARBA00023136"/>
    </source>
</evidence>